<evidence type="ECO:0000256" key="9">
    <source>
        <dbReference type="ARBA" id="ARBA00047761"/>
    </source>
</evidence>
<evidence type="ECO:0000256" key="7">
    <source>
        <dbReference type="ARBA" id="ARBA00022912"/>
    </source>
</evidence>
<dbReference type="EMBL" id="KZ989589">
    <property type="protein sequence ID" value="RKP25861.1"/>
    <property type="molecule type" value="Genomic_DNA"/>
</dbReference>
<keyword evidence="4 12" id="KW-0863">Zinc-finger</keyword>
<reference evidence="15" key="1">
    <citation type="journal article" date="2018" name="Nat. Microbiol.">
        <title>Leveraging single-cell genomics to expand the fungal tree of life.</title>
        <authorList>
            <person name="Ahrendt S.R."/>
            <person name="Quandt C.A."/>
            <person name="Ciobanu D."/>
            <person name="Clum A."/>
            <person name="Salamov A."/>
            <person name="Andreopoulos B."/>
            <person name="Cheng J.F."/>
            <person name="Woyke T."/>
            <person name="Pelin A."/>
            <person name="Henrissat B."/>
            <person name="Reynolds N.K."/>
            <person name="Benny G.L."/>
            <person name="Smith M.E."/>
            <person name="James T.Y."/>
            <person name="Grigoriev I.V."/>
        </authorList>
    </citation>
    <scope>NUCLEOTIDE SEQUENCE [LARGE SCALE GENOMIC DNA]</scope>
    <source>
        <strain evidence="15">Benny S71-1</strain>
    </source>
</reference>
<evidence type="ECO:0000256" key="1">
    <source>
        <dbReference type="ARBA" id="ARBA00004123"/>
    </source>
</evidence>
<evidence type="ECO:0000256" key="10">
    <source>
        <dbReference type="ARBA" id="ARBA00048336"/>
    </source>
</evidence>
<evidence type="ECO:0000256" key="6">
    <source>
        <dbReference type="ARBA" id="ARBA00022833"/>
    </source>
</evidence>
<organism evidence="14 15">
    <name type="scientific">Syncephalis pseudoplumigaleata</name>
    <dbReference type="NCBI Taxonomy" id="1712513"/>
    <lineage>
        <taxon>Eukaryota</taxon>
        <taxon>Fungi</taxon>
        <taxon>Fungi incertae sedis</taxon>
        <taxon>Zoopagomycota</taxon>
        <taxon>Zoopagomycotina</taxon>
        <taxon>Zoopagomycetes</taxon>
        <taxon>Zoopagales</taxon>
        <taxon>Piptocephalidaceae</taxon>
        <taxon>Syncephalis</taxon>
    </lineage>
</organism>
<comment type="subcellular location">
    <subcellularLocation>
        <location evidence="1 12">Nucleus</location>
    </subcellularLocation>
</comment>
<dbReference type="GO" id="GO:0008420">
    <property type="term" value="F:RNA polymerase II CTD heptapeptide repeat phosphatase activity"/>
    <property type="evidence" value="ECO:0007669"/>
    <property type="project" value="UniProtKB-UniRule"/>
</dbReference>
<dbReference type="GO" id="GO:0005634">
    <property type="term" value="C:nucleus"/>
    <property type="evidence" value="ECO:0007669"/>
    <property type="project" value="UniProtKB-SubCell"/>
</dbReference>
<evidence type="ECO:0000256" key="12">
    <source>
        <dbReference type="RuleBase" id="RU367080"/>
    </source>
</evidence>
<dbReference type="Pfam" id="PF04181">
    <property type="entry name" value="RPAP2_Rtr1"/>
    <property type="match status" value="1"/>
</dbReference>
<keyword evidence="15" id="KW-1185">Reference proteome</keyword>
<evidence type="ECO:0000256" key="8">
    <source>
        <dbReference type="ARBA" id="ARBA00023242"/>
    </source>
</evidence>
<evidence type="ECO:0000256" key="11">
    <source>
        <dbReference type="PROSITE-ProRule" id="PRU00812"/>
    </source>
</evidence>
<dbReference type="GO" id="GO:0043175">
    <property type="term" value="F:RNA polymerase core enzyme binding"/>
    <property type="evidence" value="ECO:0007669"/>
    <property type="project" value="UniProtKB-UniRule"/>
</dbReference>
<dbReference type="PROSITE" id="PS51479">
    <property type="entry name" value="ZF_RTR1"/>
    <property type="match status" value="1"/>
</dbReference>
<keyword evidence="7 12" id="KW-0904">Protein phosphatase</keyword>
<accession>A0A4P9Z262</accession>
<keyword evidence="3 12" id="KW-0479">Metal-binding</keyword>
<evidence type="ECO:0000313" key="15">
    <source>
        <dbReference type="Proteomes" id="UP000278143"/>
    </source>
</evidence>
<dbReference type="GO" id="GO:0005737">
    <property type="term" value="C:cytoplasm"/>
    <property type="evidence" value="ECO:0007669"/>
    <property type="project" value="TreeGrafter"/>
</dbReference>
<dbReference type="InterPro" id="IPR007308">
    <property type="entry name" value="Rtr1/RPAP2_dom"/>
</dbReference>
<dbReference type="PANTHER" id="PTHR14732">
    <property type="entry name" value="RNA POLYMERASE II SUBUNIT B1 CTD PHOSPHATASE RPAP2-RELATED"/>
    <property type="match status" value="1"/>
</dbReference>
<dbReference type="AlphaFoldDB" id="A0A4P9Z262"/>
<dbReference type="EC" id="3.1.3.16" evidence="12"/>
<evidence type="ECO:0000259" key="13">
    <source>
        <dbReference type="PROSITE" id="PS51479"/>
    </source>
</evidence>
<evidence type="ECO:0000256" key="4">
    <source>
        <dbReference type="ARBA" id="ARBA00022771"/>
    </source>
</evidence>
<evidence type="ECO:0000256" key="2">
    <source>
        <dbReference type="ARBA" id="ARBA00005676"/>
    </source>
</evidence>
<dbReference type="Proteomes" id="UP000278143">
    <property type="component" value="Unassembled WGS sequence"/>
</dbReference>
<dbReference type="InterPro" id="IPR039693">
    <property type="entry name" value="Rtr1/RPAP2"/>
</dbReference>
<evidence type="ECO:0000313" key="14">
    <source>
        <dbReference type="EMBL" id="RKP25861.1"/>
    </source>
</evidence>
<proteinExistence type="inferred from homology"/>
<dbReference type="Gene3D" id="1.25.40.820">
    <property type="match status" value="1"/>
</dbReference>
<keyword evidence="8 12" id="KW-0539">Nucleus</keyword>
<sequence>MNLTADALAQRLEECDALTFSWQEQLSEPCTEQVLLEAARYLQPRHYQEVLEERDANGYCGYPVCERSPKAVGSKYKIDFSRQVVYDQSALKAFCSRRCQAASRFYALQLNPQPVHLRDMDR</sequence>
<name>A0A4P9Z262_9FUNG</name>
<evidence type="ECO:0000256" key="5">
    <source>
        <dbReference type="ARBA" id="ARBA00022801"/>
    </source>
</evidence>
<dbReference type="OrthoDB" id="2590500at2759"/>
<comment type="catalytic activity">
    <reaction evidence="9 12">
        <text>O-phospho-L-seryl-[protein] + H2O = L-seryl-[protein] + phosphate</text>
        <dbReference type="Rhea" id="RHEA:20629"/>
        <dbReference type="Rhea" id="RHEA-COMP:9863"/>
        <dbReference type="Rhea" id="RHEA-COMP:11604"/>
        <dbReference type="ChEBI" id="CHEBI:15377"/>
        <dbReference type="ChEBI" id="CHEBI:29999"/>
        <dbReference type="ChEBI" id="CHEBI:43474"/>
        <dbReference type="ChEBI" id="CHEBI:83421"/>
        <dbReference type="EC" id="3.1.3.16"/>
    </reaction>
</comment>
<keyword evidence="6 12" id="KW-0862">Zinc</keyword>
<dbReference type="InterPro" id="IPR038534">
    <property type="entry name" value="Rtr1/RPAP2_sf"/>
</dbReference>
<protein>
    <recommendedName>
        <fullName evidence="12">RNA polymerase II subunit B1 CTD phosphatase RPAP2 homolog</fullName>
        <ecNumber evidence="12">3.1.3.16</ecNumber>
    </recommendedName>
</protein>
<feature type="domain" description="RTR1-type" evidence="13">
    <location>
        <begin position="37"/>
        <end position="119"/>
    </location>
</feature>
<gene>
    <name evidence="14" type="ORF">SYNPS1DRAFT_22261</name>
</gene>
<comment type="similarity">
    <text evidence="2 11 12">Belongs to the RPAP2 family.</text>
</comment>
<comment type="catalytic activity">
    <reaction evidence="10 12">
        <text>O-phospho-L-threonyl-[protein] + H2O = L-threonyl-[protein] + phosphate</text>
        <dbReference type="Rhea" id="RHEA:47004"/>
        <dbReference type="Rhea" id="RHEA-COMP:11060"/>
        <dbReference type="Rhea" id="RHEA-COMP:11605"/>
        <dbReference type="ChEBI" id="CHEBI:15377"/>
        <dbReference type="ChEBI" id="CHEBI:30013"/>
        <dbReference type="ChEBI" id="CHEBI:43474"/>
        <dbReference type="ChEBI" id="CHEBI:61977"/>
        <dbReference type="EC" id="3.1.3.16"/>
    </reaction>
</comment>
<keyword evidence="5 12" id="KW-0378">Hydrolase</keyword>
<comment type="function">
    <text evidence="12">Putative RNA polymerase II subunit B1 C-terminal domain (CTD) phosphatase involved in RNA polymerase II transcription regulation.</text>
</comment>
<dbReference type="GO" id="GO:0008270">
    <property type="term" value="F:zinc ion binding"/>
    <property type="evidence" value="ECO:0007669"/>
    <property type="project" value="UniProtKB-KW"/>
</dbReference>
<evidence type="ECO:0000256" key="3">
    <source>
        <dbReference type="ARBA" id="ARBA00022723"/>
    </source>
</evidence>
<dbReference type="PANTHER" id="PTHR14732:SF0">
    <property type="entry name" value="RNA POLYMERASE II SUBUNIT B1 CTD PHOSPHATASE RPAP2-RELATED"/>
    <property type="match status" value="1"/>
</dbReference>